<organism evidence="1 2">
    <name type="scientific">Exophiala dermatitidis (strain ATCC 34100 / CBS 525.76 / NIH/UT8656)</name>
    <name type="common">Black yeast</name>
    <name type="synonym">Wangiella dermatitidis</name>
    <dbReference type="NCBI Taxonomy" id="858893"/>
    <lineage>
        <taxon>Eukaryota</taxon>
        <taxon>Fungi</taxon>
        <taxon>Dikarya</taxon>
        <taxon>Ascomycota</taxon>
        <taxon>Pezizomycotina</taxon>
        <taxon>Eurotiomycetes</taxon>
        <taxon>Chaetothyriomycetidae</taxon>
        <taxon>Chaetothyriales</taxon>
        <taxon>Herpotrichiellaceae</taxon>
        <taxon>Exophiala</taxon>
    </lineage>
</organism>
<dbReference type="HOGENOM" id="CLU_2386172_0_0_1"/>
<dbReference type="VEuPathDB" id="FungiDB:HMPREF1120_05135"/>
<reference evidence="1" key="1">
    <citation type="submission" date="2011-07" db="EMBL/GenBank/DDBJ databases">
        <title>The Genome Sequence of Exophiala (Wangiella) dermatitidis NIH/UT8656.</title>
        <authorList>
            <consortium name="The Broad Institute Genome Sequencing Platform"/>
            <person name="Cuomo C."/>
            <person name="Wang Z."/>
            <person name="Hunicke-Smith S."/>
            <person name="Szanislo P.J."/>
            <person name="Earl A."/>
            <person name="Young S.K."/>
            <person name="Zeng Q."/>
            <person name="Gargeya S."/>
            <person name="Fitzgerald M."/>
            <person name="Haas B."/>
            <person name="Abouelleil A."/>
            <person name="Alvarado L."/>
            <person name="Arachchi H.M."/>
            <person name="Berlin A."/>
            <person name="Brown A."/>
            <person name="Chapman S.B."/>
            <person name="Chen Z."/>
            <person name="Dunbar C."/>
            <person name="Freedman E."/>
            <person name="Gearin G."/>
            <person name="Gellesch M."/>
            <person name="Goldberg J."/>
            <person name="Griggs A."/>
            <person name="Gujja S."/>
            <person name="Heiman D."/>
            <person name="Howarth C."/>
            <person name="Larson L."/>
            <person name="Lui A."/>
            <person name="MacDonald P.J.P."/>
            <person name="Montmayeur A."/>
            <person name="Murphy C."/>
            <person name="Neiman D."/>
            <person name="Pearson M."/>
            <person name="Priest M."/>
            <person name="Roberts A."/>
            <person name="Saif S."/>
            <person name="Shea T."/>
            <person name="Shenoy N."/>
            <person name="Sisk P."/>
            <person name="Stolte C."/>
            <person name="Sykes S."/>
            <person name="Wortman J."/>
            <person name="Nusbaum C."/>
            <person name="Birren B."/>
        </authorList>
    </citation>
    <scope>NUCLEOTIDE SEQUENCE</scope>
    <source>
        <strain evidence="1">NIH/UT8656</strain>
    </source>
</reference>
<sequence>MASALLPLWKDSSPSSEPTTLGFHLVQSRGENVFLLPEYLTNVSLSAALGLFLPGVVSHRVSKARVVITSGRGLDCQAIFVSIFAVHSAVHASL</sequence>
<dbReference type="EMBL" id="JH226133">
    <property type="protein sequence ID" value="EHY57085.1"/>
    <property type="molecule type" value="Genomic_DNA"/>
</dbReference>
<accession>H6BZN1</accession>
<gene>
    <name evidence="1" type="ORF">HMPREF1120_05135</name>
</gene>
<dbReference type="InParanoid" id="H6BZN1"/>
<dbReference type="Proteomes" id="UP000007304">
    <property type="component" value="Unassembled WGS sequence"/>
</dbReference>
<dbReference type="GeneID" id="20309774"/>
<keyword evidence="2" id="KW-1185">Reference proteome</keyword>
<protein>
    <submittedName>
        <fullName evidence="1">Uncharacterized protein</fullName>
    </submittedName>
</protein>
<proteinExistence type="predicted"/>
<evidence type="ECO:0000313" key="1">
    <source>
        <dbReference type="EMBL" id="EHY57085.1"/>
    </source>
</evidence>
<evidence type="ECO:0000313" key="2">
    <source>
        <dbReference type="Proteomes" id="UP000007304"/>
    </source>
</evidence>
<name>H6BZN1_EXODN</name>
<dbReference type="AlphaFoldDB" id="H6BZN1"/>
<dbReference type="RefSeq" id="XP_009157546.1">
    <property type="nucleotide sequence ID" value="XM_009159298.1"/>
</dbReference>